<accession>A0A645E151</accession>
<reference evidence="1" key="1">
    <citation type="submission" date="2019-08" db="EMBL/GenBank/DDBJ databases">
        <authorList>
            <person name="Kucharzyk K."/>
            <person name="Murdoch R.W."/>
            <person name="Higgins S."/>
            <person name="Loffler F."/>
        </authorList>
    </citation>
    <scope>NUCLEOTIDE SEQUENCE</scope>
</reference>
<dbReference type="Gene3D" id="3.40.640.10">
    <property type="entry name" value="Type I PLP-dependent aspartate aminotransferase-like (Major domain)"/>
    <property type="match status" value="1"/>
</dbReference>
<dbReference type="InterPro" id="IPR051446">
    <property type="entry name" value="HTH_trans_reg/aminotransferase"/>
</dbReference>
<comment type="caution">
    <text evidence="1">The sequence shown here is derived from an EMBL/GenBank/DDBJ whole genome shotgun (WGS) entry which is preliminary data.</text>
</comment>
<gene>
    <name evidence="1" type="ORF">SDC9_142644</name>
</gene>
<name>A0A645E151_9ZZZZ</name>
<proteinExistence type="predicted"/>
<organism evidence="1">
    <name type="scientific">bioreactor metagenome</name>
    <dbReference type="NCBI Taxonomy" id="1076179"/>
    <lineage>
        <taxon>unclassified sequences</taxon>
        <taxon>metagenomes</taxon>
        <taxon>ecological metagenomes</taxon>
    </lineage>
</organism>
<evidence type="ECO:0008006" key="2">
    <source>
        <dbReference type="Google" id="ProtNLM"/>
    </source>
</evidence>
<protein>
    <recommendedName>
        <fullName evidence="2">HTH-type transcriptional regulatory protein GabR</fullName>
    </recommendedName>
</protein>
<dbReference type="InterPro" id="IPR015421">
    <property type="entry name" value="PyrdxlP-dep_Trfase_major"/>
</dbReference>
<dbReference type="EMBL" id="VSSQ01041974">
    <property type="protein sequence ID" value="MPM95490.1"/>
    <property type="molecule type" value="Genomic_DNA"/>
</dbReference>
<dbReference type="PANTHER" id="PTHR46577">
    <property type="entry name" value="HTH-TYPE TRANSCRIPTIONAL REGULATORY PROTEIN GABR"/>
    <property type="match status" value="1"/>
</dbReference>
<dbReference type="InterPro" id="IPR015424">
    <property type="entry name" value="PyrdxlP-dep_Trfase"/>
</dbReference>
<dbReference type="SUPFAM" id="SSF53383">
    <property type="entry name" value="PLP-dependent transferases"/>
    <property type="match status" value="1"/>
</dbReference>
<dbReference type="AlphaFoldDB" id="A0A645E151"/>
<dbReference type="PANTHER" id="PTHR46577:SF1">
    <property type="entry name" value="HTH-TYPE TRANSCRIPTIONAL REGULATORY PROTEIN GABR"/>
    <property type="match status" value="1"/>
</dbReference>
<evidence type="ECO:0000313" key="1">
    <source>
        <dbReference type="EMBL" id="MPM95490.1"/>
    </source>
</evidence>
<sequence length="121" mass="13335">MTQFITTGQFAKHLGRMRRLYRTRQHLLREAIATHFAAVPHQVRGGDSGMHLTVKLPHHYPDTQICAAAQAYDMAPAPLSRFALKPSRDDNGLVLGYGNTAEARISALIKRLALLTLSSGT</sequence>